<dbReference type="InterPro" id="IPR006045">
    <property type="entry name" value="Cupin_1"/>
</dbReference>
<evidence type="ECO:0000313" key="3">
    <source>
        <dbReference type="Proteomes" id="UP000192596"/>
    </source>
</evidence>
<dbReference type="SUPFAM" id="SSF51182">
    <property type="entry name" value="RmlC-like cupins"/>
    <property type="match status" value="1"/>
</dbReference>
<dbReference type="EMBL" id="NAJO01000082">
    <property type="protein sequence ID" value="OQN95653.1"/>
    <property type="molecule type" value="Genomic_DNA"/>
</dbReference>
<comment type="caution">
    <text evidence="2">The sequence shown here is derived from an EMBL/GenBank/DDBJ whole genome shotgun (WGS) entry which is preliminary data.</text>
</comment>
<dbReference type="Proteomes" id="UP000192596">
    <property type="component" value="Unassembled WGS sequence"/>
</dbReference>
<dbReference type="AlphaFoldDB" id="A0A1V8S9C4"/>
<dbReference type="InterPro" id="IPR011051">
    <property type="entry name" value="RmlC_Cupin_sf"/>
</dbReference>
<reference evidence="3" key="1">
    <citation type="submission" date="2017-03" db="EMBL/GenBank/DDBJ databases">
        <title>Genomes of endolithic fungi from Antarctica.</title>
        <authorList>
            <person name="Coleine C."/>
            <person name="Masonjones S."/>
            <person name="Stajich J.E."/>
        </authorList>
    </citation>
    <scope>NUCLEOTIDE SEQUENCE [LARGE SCALE GENOMIC DNA]</scope>
    <source>
        <strain evidence="3">CCFEE 5527</strain>
    </source>
</reference>
<feature type="domain" description="Cupin type-1" evidence="1">
    <location>
        <begin position="63"/>
        <end position="122"/>
    </location>
</feature>
<organism evidence="2 3">
    <name type="scientific">Cryoendolithus antarcticus</name>
    <dbReference type="NCBI Taxonomy" id="1507870"/>
    <lineage>
        <taxon>Eukaryota</taxon>
        <taxon>Fungi</taxon>
        <taxon>Dikarya</taxon>
        <taxon>Ascomycota</taxon>
        <taxon>Pezizomycotina</taxon>
        <taxon>Dothideomycetes</taxon>
        <taxon>Dothideomycetidae</taxon>
        <taxon>Cladosporiales</taxon>
        <taxon>Cladosporiaceae</taxon>
        <taxon>Cryoendolithus</taxon>
    </lineage>
</organism>
<dbReference type="InParanoid" id="A0A1V8S9C4"/>
<dbReference type="InterPro" id="IPR014710">
    <property type="entry name" value="RmlC-like_jellyroll"/>
</dbReference>
<dbReference type="Gene3D" id="2.60.120.10">
    <property type="entry name" value="Jelly Rolls"/>
    <property type="match status" value="1"/>
</dbReference>
<dbReference type="CDD" id="cd02219">
    <property type="entry name" value="cupin_YjlB-like"/>
    <property type="match status" value="1"/>
</dbReference>
<evidence type="ECO:0000313" key="2">
    <source>
        <dbReference type="EMBL" id="OQN95653.1"/>
    </source>
</evidence>
<sequence length="211" mass="22932">MVNVKTYHLPATPLIPNSPQPLLHYPGLLANETSDTILTKAYDLFDSNAWELQWIFRYGPTQPSHYHSHTHECMAVLTGSGVIRFGVADTGSDDADHEEGGVTVSASAGDVFVIPAGVAHKTHEVEPITSFELISPGTGHGIPGADPRKQLQEVKLEGFTMLGAYPRGSKGWDFAERIAPGVEMKESWDVEKPERDPVLGVAEEGLCGTWK</sequence>
<accession>A0A1V8S9C4</accession>
<dbReference type="Pfam" id="PF00190">
    <property type="entry name" value="Cupin_1"/>
    <property type="match status" value="1"/>
</dbReference>
<keyword evidence="3" id="KW-1185">Reference proteome</keyword>
<protein>
    <recommendedName>
        <fullName evidence="1">Cupin type-1 domain-containing protein</fullName>
    </recommendedName>
</protein>
<proteinExistence type="predicted"/>
<dbReference type="PANTHER" id="PTHR36448">
    <property type="entry name" value="BLR7373 PROTEIN"/>
    <property type="match status" value="1"/>
</dbReference>
<dbReference type="InterPro" id="IPR047121">
    <property type="entry name" value="YjiB-like"/>
</dbReference>
<dbReference type="OrthoDB" id="2446447at2759"/>
<name>A0A1V8S9C4_9PEZI</name>
<gene>
    <name evidence="2" type="ORF">B0A48_18177</name>
</gene>
<dbReference type="PANTHER" id="PTHR36448:SF3">
    <property type="entry name" value="CUPIN TYPE-2 DOMAIN-CONTAINING PROTEIN"/>
    <property type="match status" value="1"/>
</dbReference>
<evidence type="ECO:0000259" key="1">
    <source>
        <dbReference type="Pfam" id="PF00190"/>
    </source>
</evidence>